<feature type="transmembrane region" description="Helical" evidence="9">
    <location>
        <begin position="346"/>
        <end position="373"/>
    </location>
</feature>
<evidence type="ECO:0000256" key="7">
    <source>
        <dbReference type="ARBA" id="ARBA00023065"/>
    </source>
</evidence>
<evidence type="ECO:0000256" key="10">
    <source>
        <dbReference type="SAM" id="MobiDB-lite"/>
    </source>
</evidence>
<keyword evidence="9" id="KW-0050">Antiport</keyword>
<evidence type="ECO:0000256" key="3">
    <source>
        <dbReference type="ARBA" id="ARBA00022568"/>
    </source>
</evidence>
<organism evidence="13">
    <name type="scientific">Alexandrium monilatum</name>
    <dbReference type="NCBI Taxonomy" id="311494"/>
    <lineage>
        <taxon>Eukaryota</taxon>
        <taxon>Sar</taxon>
        <taxon>Alveolata</taxon>
        <taxon>Dinophyceae</taxon>
        <taxon>Gonyaulacales</taxon>
        <taxon>Pyrocystaceae</taxon>
        <taxon>Alexandrium</taxon>
    </lineage>
</organism>
<protein>
    <recommendedName>
        <fullName evidence="11">Sodium/calcium exchanger membrane region domain-containing protein</fullName>
    </recommendedName>
</protein>
<name>A0A6T1AJX0_9DINO</name>
<evidence type="ECO:0000256" key="1">
    <source>
        <dbReference type="ARBA" id="ARBA00004127"/>
    </source>
</evidence>
<sequence>MEFQPRPTTSYSENLTVRQQVAWKKALTKAKQQLSNAKTKKLDNDAPQPLGWKEGPNNLEGFKQLILLEPISLLLFAFPVGVLAHFREWSTLWTFWLNFLAMIPLAKLMGDATEELAAGLKSDTIGGLLNATFGNAVEMILMVQTLRAGQIDVVKGTLLGSILSNLLLVLGMSFVAGGFTPVEGRVLNKRQVFSTAVALTNVTMLLLATAALALPTIFFSTLGSEHEQDSRTLQVSRYCSSYILSAYVAYILFQLYTHTDTFVTPEGDGDEDLQPQLTICGAMLLLTVATVMVAFSSDFLVDSIDGLVEQWQMGKAFIGIVLLPIVGNACEHAGAIRMAISEKVDITIGIAVGSSTQVALFVVPFAVITGWIIDQPMDLNFGPMDTTVLVFAVLLTFSIITDGVSTWLEGYMLIIAYLIIGTLYWFFPEISDSD</sequence>
<keyword evidence="6 9" id="KW-1133">Transmembrane helix</keyword>
<proteinExistence type="inferred from homology"/>
<dbReference type="InterPro" id="IPR004713">
    <property type="entry name" value="CaH_exchang"/>
</dbReference>
<evidence type="ECO:0000259" key="11">
    <source>
        <dbReference type="Pfam" id="PF01699"/>
    </source>
</evidence>
<evidence type="ECO:0000313" key="12">
    <source>
        <dbReference type="EMBL" id="CAE4589635.1"/>
    </source>
</evidence>
<keyword evidence="5 9" id="KW-0106">Calcium</keyword>
<dbReference type="InterPro" id="IPR004798">
    <property type="entry name" value="CAX-like"/>
</dbReference>
<reference evidence="13" key="1">
    <citation type="submission" date="2021-01" db="EMBL/GenBank/DDBJ databases">
        <authorList>
            <person name="Corre E."/>
            <person name="Pelletier E."/>
            <person name="Niang G."/>
            <person name="Scheremetjew M."/>
            <person name="Finn R."/>
            <person name="Kale V."/>
            <person name="Holt S."/>
            <person name="Cochrane G."/>
            <person name="Meng A."/>
            <person name="Brown T."/>
            <person name="Cohen L."/>
        </authorList>
    </citation>
    <scope>NUCLEOTIDE SEQUENCE</scope>
    <source>
        <strain evidence="13">CCMP3105</strain>
    </source>
</reference>
<dbReference type="PANTHER" id="PTHR31503:SF22">
    <property type="entry name" value="VACUOLAR CALCIUM ION TRANSPORTER"/>
    <property type="match status" value="1"/>
</dbReference>
<dbReference type="Gene3D" id="1.20.1420.30">
    <property type="entry name" value="NCX, central ion-binding region"/>
    <property type="match status" value="1"/>
</dbReference>
<feature type="transmembrane region" description="Helical" evidence="9">
    <location>
        <begin position="276"/>
        <end position="295"/>
    </location>
</feature>
<evidence type="ECO:0000256" key="4">
    <source>
        <dbReference type="ARBA" id="ARBA00022692"/>
    </source>
</evidence>
<accession>A0A6T1AJX0</accession>
<keyword evidence="8 9" id="KW-0472">Membrane</keyword>
<dbReference type="InterPro" id="IPR004837">
    <property type="entry name" value="NaCa_Exmemb"/>
</dbReference>
<feature type="region of interest" description="Disordered" evidence="10">
    <location>
        <begin position="34"/>
        <end position="53"/>
    </location>
</feature>
<evidence type="ECO:0000256" key="9">
    <source>
        <dbReference type="RuleBase" id="RU365028"/>
    </source>
</evidence>
<feature type="transmembrane region" description="Helical" evidence="9">
    <location>
        <begin position="158"/>
        <end position="180"/>
    </location>
</feature>
<dbReference type="AlphaFoldDB" id="A0A6T1AJX0"/>
<evidence type="ECO:0000256" key="8">
    <source>
        <dbReference type="ARBA" id="ARBA00023136"/>
    </source>
</evidence>
<dbReference type="PANTHER" id="PTHR31503">
    <property type="entry name" value="VACUOLAR CALCIUM ION TRANSPORTER"/>
    <property type="match status" value="1"/>
</dbReference>
<gene>
    <name evidence="12" type="ORF">AMON00008_LOCUS23553</name>
    <name evidence="13" type="ORF">AMON00008_LOCUS23554</name>
</gene>
<dbReference type="GO" id="GO:0006874">
    <property type="term" value="P:intracellular calcium ion homeostasis"/>
    <property type="evidence" value="ECO:0007669"/>
    <property type="project" value="TreeGrafter"/>
</dbReference>
<feature type="transmembrane region" description="Helical" evidence="9">
    <location>
        <begin position="316"/>
        <end position="340"/>
    </location>
</feature>
<dbReference type="InterPro" id="IPR044880">
    <property type="entry name" value="NCX_ion-bd_dom_sf"/>
</dbReference>
<dbReference type="EMBL" id="HBNR01034315">
    <property type="protein sequence ID" value="CAE4589637.1"/>
    <property type="molecule type" value="Transcribed_RNA"/>
</dbReference>
<keyword evidence="2 9" id="KW-0813">Transport</keyword>
<keyword evidence="4 9" id="KW-0812">Transmembrane</keyword>
<feature type="transmembrane region" description="Helical" evidence="9">
    <location>
        <begin position="385"/>
        <end position="404"/>
    </location>
</feature>
<dbReference type="GO" id="GO:0005774">
    <property type="term" value="C:vacuolar membrane"/>
    <property type="evidence" value="ECO:0007669"/>
    <property type="project" value="UniProtKB-ARBA"/>
</dbReference>
<evidence type="ECO:0000256" key="6">
    <source>
        <dbReference type="ARBA" id="ARBA00022989"/>
    </source>
</evidence>
<dbReference type="GO" id="GO:0012505">
    <property type="term" value="C:endomembrane system"/>
    <property type="evidence" value="ECO:0007669"/>
    <property type="project" value="UniProtKB-SubCell"/>
</dbReference>
<comment type="similarity">
    <text evidence="9">Belongs to the Ca(2+):cation antiporter (CaCA) (TC 2.A.19) family.</text>
</comment>
<dbReference type="GO" id="GO:0015369">
    <property type="term" value="F:calcium:proton antiporter activity"/>
    <property type="evidence" value="ECO:0007669"/>
    <property type="project" value="UniProtKB-UniRule"/>
</dbReference>
<evidence type="ECO:0000313" key="13">
    <source>
        <dbReference type="EMBL" id="CAE4589637.1"/>
    </source>
</evidence>
<dbReference type="NCBIfam" id="TIGR00846">
    <property type="entry name" value="caca2"/>
    <property type="match status" value="1"/>
</dbReference>
<feature type="transmembrane region" description="Helical" evidence="9">
    <location>
        <begin position="235"/>
        <end position="256"/>
    </location>
</feature>
<keyword evidence="3 9" id="KW-0109">Calcium transport</keyword>
<feature type="transmembrane region" description="Helical" evidence="9">
    <location>
        <begin position="192"/>
        <end position="214"/>
    </location>
</feature>
<dbReference type="Pfam" id="PF01699">
    <property type="entry name" value="Na_Ca_ex"/>
    <property type="match status" value="2"/>
</dbReference>
<comment type="caution">
    <text evidence="9">Lacks conserved residue(s) required for the propagation of feature annotation.</text>
</comment>
<feature type="domain" description="Sodium/calcium exchanger membrane region" evidence="11">
    <location>
        <begin position="283"/>
        <end position="420"/>
    </location>
</feature>
<evidence type="ECO:0000256" key="2">
    <source>
        <dbReference type="ARBA" id="ARBA00022448"/>
    </source>
</evidence>
<dbReference type="EMBL" id="HBNR01034314">
    <property type="protein sequence ID" value="CAE4589635.1"/>
    <property type="molecule type" value="Transcribed_RNA"/>
</dbReference>
<feature type="domain" description="Sodium/calcium exchanger membrane region" evidence="11">
    <location>
        <begin position="92"/>
        <end position="255"/>
    </location>
</feature>
<evidence type="ECO:0000256" key="5">
    <source>
        <dbReference type="ARBA" id="ARBA00022837"/>
    </source>
</evidence>
<feature type="transmembrane region" description="Helical" evidence="9">
    <location>
        <begin position="410"/>
        <end position="427"/>
    </location>
</feature>
<dbReference type="NCBIfam" id="TIGR00378">
    <property type="entry name" value="cax"/>
    <property type="match status" value="1"/>
</dbReference>
<comment type="subcellular location">
    <subcellularLocation>
        <location evidence="1">Endomembrane system</location>
        <topology evidence="1">Multi-pass membrane protein</topology>
    </subcellularLocation>
</comment>
<feature type="transmembrane region" description="Helical" evidence="9">
    <location>
        <begin position="65"/>
        <end position="84"/>
    </location>
</feature>
<keyword evidence="7 9" id="KW-0406">Ion transport</keyword>